<gene>
    <name evidence="1" type="ORF">N7492_003800</name>
</gene>
<evidence type="ECO:0000313" key="2">
    <source>
        <dbReference type="Proteomes" id="UP001146351"/>
    </source>
</evidence>
<evidence type="ECO:0000313" key="1">
    <source>
        <dbReference type="EMBL" id="KAJ5180590.1"/>
    </source>
</evidence>
<dbReference type="AlphaFoldDB" id="A0A9W9IL89"/>
<organism evidence="1 2">
    <name type="scientific">Penicillium capsulatum</name>
    <dbReference type="NCBI Taxonomy" id="69766"/>
    <lineage>
        <taxon>Eukaryota</taxon>
        <taxon>Fungi</taxon>
        <taxon>Dikarya</taxon>
        <taxon>Ascomycota</taxon>
        <taxon>Pezizomycotina</taxon>
        <taxon>Eurotiomycetes</taxon>
        <taxon>Eurotiomycetidae</taxon>
        <taxon>Eurotiales</taxon>
        <taxon>Aspergillaceae</taxon>
        <taxon>Penicillium</taxon>
    </lineage>
</organism>
<protein>
    <submittedName>
        <fullName evidence="1">Uncharacterized protein</fullName>
    </submittedName>
</protein>
<proteinExistence type="predicted"/>
<dbReference type="EMBL" id="JAPQKO010000002">
    <property type="protein sequence ID" value="KAJ5180590.1"/>
    <property type="molecule type" value="Genomic_DNA"/>
</dbReference>
<accession>A0A9W9IL89</accession>
<reference evidence="1" key="2">
    <citation type="journal article" date="2023" name="IMA Fungus">
        <title>Comparative genomic study of the Penicillium genus elucidates a diverse pangenome and 15 lateral gene transfer events.</title>
        <authorList>
            <person name="Petersen C."/>
            <person name="Sorensen T."/>
            <person name="Nielsen M.R."/>
            <person name="Sondergaard T.E."/>
            <person name="Sorensen J.L."/>
            <person name="Fitzpatrick D.A."/>
            <person name="Frisvad J.C."/>
            <person name="Nielsen K.L."/>
        </authorList>
    </citation>
    <scope>NUCLEOTIDE SEQUENCE</scope>
    <source>
        <strain evidence="1">IBT 21917</strain>
    </source>
</reference>
<reference evidence="1" key="1">
    <citation type="submission" date="2022-11" db="EMBL/GenBank/DDBJ databases">
        <authorList>
            <person name="Petersen C."/>
        </authorList>
    </citation>
    <scope>NUCLEOTIDE SEQUENCE</scope>
    <source>
        <strain evidence="1">IBT 21917</strain>
    </source>
</reference>
<comment type="caution">
    <text evidence="1">The sequence shown here is derived from an EMBL/GenBank/DDBJ whole genome shotgun (WGS) entry which is preliminary data.</text>
</comment>
<keyword evidence="2" id="KW-1185">Reference proteome</keyword>
<name>A0A9W9IL89_9EURO</name>
<dbReference type="Proteomes" id="UP001146351">
    <property type="component" value="Unassembled WGS sequence"/>
</dbReference>
<sequence length="97" mass="10778">MGQVDAIVRHQRPHSGLRFVELVRVSLASLKLAPGGMISEGSRLCGLRVVRQFVTGRRSKEADHILGCDPLLIGCQLDDRRLFNCDEYAKTAKSTEQ</sequence>